<comment type="cofactor">
    <cofactor evidence="1">
        <name>Co(2+)</name>
        <dbReference type="ChEBI" id="CHEBI:48828"/>
    </cofactor>
</comment>
<feature type="domain" description="Peptidase M20 dimerisation" evidence="8">
    <location>
        <begin position="215"/>
        <end position="326"/>
    </location>
</feature>
<evidence type="ECO:0000256" key="1">
    <source>
        <dbReference type="ARBA" id="ARBA00001941"/>
    </source>
</evidence>
<dbReference type="EMBL" id="FWFL01000006">
    <property type="protein sequence ID" value="SLN48972.1"/>
    <property type="molecule type" value="Genomic_DNA"/>
</dbReference>
<dbReference type="Pfam" id="PF01546">
    <property type="entry name" value="Peptidase_M20"/>
    <property type="match status" value="1"/>
</dbReference>
<protein>
    <submittedName>
        <fullName evidence="9">N-formyl-4-amino-5-aminomethyl-2-methylpyrimidine deformylase</fullName>
        <ecNumber evidence="9">3.5.1.-</ecNumber>
    </submittedName>
</protein>
<keyword evidence="5 9" id="KW-0378">Hydrolase</keyword>
<dbReference type="Proteomes" id="UP000193827">
    <property type="component" value="Unassembled WGS sequence"/>
</dbReference>
<gene>
    <name evidence="9" type="ORF">PEL8287_02554</name>
</gene>
<dbReference type="InterPro" id="IPR010182">
    <property type="entry name" value="ArgE/DapE"/>
</dbReference>
<keyword evidence="7" id="KW-0170">Cobalt</keyword>
<dbReference type="EC" id="3.5.1.-" evidence="9"/>
<dbReference type="Gene3D" id="3.40.630.10">
    <property type="entry name" value="Zn peptidases"/>
    <property type="match status" value="1"/>
</dbReference>
<evidence type="ECO:0000259" key="8">
    <source>
        <dbReference type="Pfam" id="PF07687"/>
    </source>
</evidence>
<dbReference type="SUPFAM" id="SSF55031">
    <property type="entry name" value="Bacterial exopeptidase dimerisation domain"/>
    <property type="match status" value="1"/>
</dbReference>
<evidence type="ECO:0000313" key="9">
    <source>
        <dbReference type="EMBL" id="SLN48972.1"/>
    </source>
</evidence>
<dbReference type="RefSeq" id="WP_085892942.1">
    <property type="nucleotide sequence ID" value="NZ_FWFL01000006.1"/>
</dbReference>
<evidence type="ECO:0000256" key="4">
    <source>
        <dbReference type="ARBA" id="ARBA00022723"/>
    </source>
</evidence>
<evidence type="ECO:0000256" key="3">
    <source>
        <dbReference type="ARBA" id="ARBA00006247"/>
    </source>
</evidence>
<dbReference type="SUPFAM" id="SSF53187">
    <property type="entry name" value="Zn-dependent exopeptidases"/>
    <property type="match status" value="1"/>
</dbReference>
<organism evidence="9 10">
    <name type="scientific">Roseovarius litorisediminis</name>
    <dbReference type="NCBI Taxonomy" id="1312363"/>
    <lineage>
        <taxon>Bacteria</taxon>
        <taxon>Pseudomonadati</taxon>
        <taxon>Pseudomonadota</taxon>
        <taxon>Alphaproteobacteria</taxon>
        <taxon>Rhodobacterales</taxon>
        <taxon>Roseobacteraceae</taxon>
        <taxon>Roseovarius</taxon>
    </lineage>
</organism>
<comment type="cofactor">
    <cofactor evidence="2">
        <name>Zn(2+)</name>
        <dbReference type="ChEBI" id="CHEBI:29105"/>
    </cofactor>
</comment>
<dbReference type="InterPro" id="IPR011650">
    <property type="entry name" value="Peptidase_M20_dimer"/>
</dbReference>
<dbReference type="PANTHER" id="PTHR43808">
    <property type="entry name" value="ACETYLORNITHINE DEACETYLASE"/>
    <property type="match status" value="1"/>
</dbReference>
<name>A0A1Y5SVW4_9RHOB</name>
<dbReference type="OrthoDB" id="9809784at2"/>
<sequence>MSPTNQASSSNLTAATVDLIEAAVDAGFDDQIRFLADFVRIPSLRFEEGPAQDYIAAALRARGYKVDDWTIDLSDLEHLDGFGQIHGDFSRARSVVGSHHPRKTKGRSLILQGHLDVVPTGPSDMWTDPPFEPVIRDGWMYGRGAGDMKAGTAAALFALDALARAGFEPAAILHFQSVIEEESTGLGALSTLQRGYRADVAVLPEPSDFQINRAQIGVLWFRLRVRGRPVHVAVAGEGSNAIMASYDVVRALQELETEWNARAAKHPVYKDVRHPLNFNAGKIRGGDWASSVPAWCDVDCRMGVLPGQDLETAKAEIAACVAAASRDHPFLSNNPPEVIWNGFQAEGYVLDDTADPPLAVMQGAYEKVFGAGQKMKENKMTALTDTRFYGLYYGVPAFCIGPRAENIHGFDERVELDSIRKLTVLLALFIAEWCGLNETPTALAP</sequence>
<keyword evidence="10" id="KW-1185">Reference proteome</keyword>
<reference evidence="9 10" key="1">
    <citation type="submission" date="2017-03" db="EMBL/GenBank/DDBJ databases">
        <authorList>
            <person name="Afonso C.L."/>
            <person name="Miller P.J."/>
            <person name="Scott M.A."/>
            <person name="Spackman E."/>
            <person name="Goraichik I."/>
            <person name="Dimitrov K.M."/>
            <person name="Suarez D.L."/>
            <person name="Swayne D.E."/>
        </authorList>
    </citation>
    <scope>NUCLEOTIDE SEQUENCE [LARGE SCALE GENOMIC DNA]</scope>
    <source>
        <strain evidence="9 10">CECT 8287</strain>
    </source>
</reference>
<dbReference type="AlphaFoldDB" id="A0A1Y5SVW4"/>
<dbReference type="Pfam" id="PF07687">
    <property type="entry name" value="M20_dimer"/>
    <property type="match status" value="1"/>
</dbReference>
<evidence type="ECO:0000256" key="6">
    <source>
        <dbReference type="ARBA" id="ARBA00022833"/>
    </source>
</evidence>
<dbReference type="NCBIfam" id="TIGR01910">
    <property type="entry name" value="DapE-ArgE"/>
    <property type="match status" value="1"/>
</dbReference>
<dbReference type="Gene3D" id="3.30.70.360">
    <property type="match status" value="1"/>
</dbReference>
<keyword evidence="6" id="KW-0862">Zinc</keyword>
<evidence type="ECO:0000256" key="2">
    <source>
        <dbReference type="ARBA" id="ARBA00001947"/>
    </source>
</evidence>
<keyword evidence="4" id="KW-0479">Metal-binding</keyword>
<dbReference type="CDD" id="cd03895">
    <property type="entry name" value="M20_ArgE_DapE-like"/>
    <property type="match status" value="1"/>
</dbReference>
<dbReference type="InterPro" id="IPR033687">
    <property type="entry name" value="YodQ-like"/>
</dbReference>
<dbReference type="NCBIfam" id="NF005306">
    <property type="entry name" value="PRK06837.1"/>
    <property type="match status" value="1"/>
</dbReference>
<comment type="similarity">
    <text evidence="3">Belongs to the peptidase M20A family.</text>
</comment>
<evidence type="ECO:0000256" key="5">
    <source>
        <dbReference type="ARBA" id="ARBA00022801"/>
    </source>
</evidence>
<dbReference type="GO" id="GO:0016787">
    <property type="term" value="F:hydrolase activity"/>
    <property type="evidence" value="ECO:0007669"/>
    <property type="project" value="UniProtKB-KW"/>
</dbReference>
<dbReference type="PANTHER" id="PTHR43808:SF25">
    <property type="entry name" value="PEPTIDASE M20 DIMERISATION DOMAIN-CONTAINING PROTEIN"/>
    <property type="match status" value="1"/>
</dbReference>
<evidence type="ECO:0000313" key="10">
    <source>
        <dbReference type="Proteomes" id="UP000193827"/>
    </source>
</evidence>
<dbReference type="InterPro" id="IPR036264">
    <property type="entry name" value="Bact_exopeptidase_dim_dom"/>
</dbReference>
<dbReference type="GO" id="GO:0046872">
    <property type="term" value="F:metal ion binding"/>
    <property type="evidence" value="ECO:0007669"/>
    <property type="project" value="UniProtKB-KW"/>
</dbReference>
<dbReference type="InterPro" id="IPR050072">
    <property type="entry name" value="Peptidase_M20A"/>
</dbReference>
<accession>A0A1Y5SVW4</accession>
<dbReference type="InterPro" id="IPR002933">
    <property type="entry name" value="Peptidase_M20"/>
</dbReference>
<evidence type="ECO:0000256" key="7">
    <source>
        <dbReference type="ARBA" id="ARBA00023285"/>
    </source>
</evidence>
<proteinExistence type="inferred from homology"/>